<dbReference type="PANTHER" id="PTHR33308:SF9">
    <property type="entry name" value="PEPTIDOGLYCAN HYDROLASE FLGJ"/>
    <property type="match status" value="1"/>
</dbReference>
<dbReference type="GO" id="GO:0004040">
    <property type="term" value="F:amidase activity"/>
    <property type="evidence" value="ECO:0007669"/>
    <property type="project" value="InterPro"/>
</dbReference>
<evidence type="ECO:0000256" key="1">
    <source>
        <dbReference type="ARBA" id="ARBA00022801"/>
    </source>
</evidence>
<gene>
    <name evidence="3" type="ORF">B5M42_07915</name>
</gene>
<dbReference type="Gene3D" id="1.10.530.10">
    <property type="match status" value="1"/>
</dbReference>
<comment type="caution">
    <text evidence="3">The sequence shown here is derived from an EMBL/GenBank/DDBJ whole genome shotgun (WGS) entry which is preliminary data.</text>
</comment>
<accession>A0A4Y8Q5K1</accession>
<dbReference type="OrthoDB" id="977752at2"/>
<dbReference type="Proteomes" id="UP000298246">
    <property type="component" value="Unassembled WGS sequence"/>
</dbReference>
<dbReference type="SMART" id="SM00047">
    <property type="entry name" value="LYZ2"/>
    <property type="match status" value="1"/>
</dbReference>
<dbReference type="EMBL" id="MYFO01000007">
    <property type="protein sequence ID" value="TFE89361.1"/>
    <property type="molecule type" value="Genomic_DNA"/>
</dbReference>
<keyword evidence="1" id="KW-0378">Hydrolase</keyword>
<dbReference type="AlphaFoldDB" id="A0A4Y8Q5K1"/>
<evidence type="ECO:0000313" key="4">
    <source>
        <dbReference type="Proteomes" id="UP000298246"/>
    </source>
</evidence>
<dbReference type="Gene3D" id="4.10.80.30">
    <property type="entry name" value="DNA polymerase, domain 6"/>
    <property type="match status" value="1"/>
</dbReference>
<reference evidence="3 4" key="1">
    <citation type="submission" date="2017-03" db="EMBL/GenBank/DDBJ databases">
        <title>Isolation of Levoglucosan Utilizing Bacteria.</title>
        <authorList>
            <person name="Arya A.S."/>
        </authorList>
    </citation>
    <scope>NUCLEOTIDE SEQUENCE [LARGE SCALE GENOMIC DNA]</scope>
    <source>
        <strain evidence="3 4">MEC069</strain>
    </source>
</reference>
<keyword evidence="4" id="KW-1185">Reference proteome</keyword>
<name>A0A4Y8Q5K1_9BACL</name>
<dbReference type="PANTHER" id="PTHR33308">
    <property type="entry name" value="PEPTIDOGLYCAN HYDROLASE FLGJ"/>
    <property type="match status" value="1"/>
</dbReference>
<proteinExistence type="predicted"/>
<evidence type="ECO:0000259" key="2">
    <source>
        <dbReference type="SMART" id="SM00047"/>
    </source>
</evidence>
<feature type="domain" description="Mannosyl-glycoprotein endo-beta-N-acetylglucosamidase-like" evidence="2">
    <location>
        <begin position="4"/>
        <end position="141"/>
    </location>
</feature>
<dbReference type="RefSeq" id="WP_134751484.1">
    <property type="nucleotide sequence ID" value="NZ_MYFO02000005.1"/>
</dbReference>
<sequence length="161" mass="18563">MRKEDFLHQIMPSAMQAMQRYGILASVLVAQAIIESKWGNSVYGNNIFGLKDRCMERSTLEFVDGVWVRVLKNFRVYKDWEGSVHDYAKSLSTSPEYSQLLYEMDYRKACTMIQDIAGMAAAGYADKLICLIEENHLYQYDRVTTEGLSHFEMQGMSMRSV</sequence>
<dbReference type="InterPro" id="IPR002901">
    <property type="entry name" value="MGlyc_endo_b_GlcNAc-like_dom"/>
</dbReference>
<evidence type="ECO:0000313" key="3">
    <source>
        <dbReference type="EMBL" id="TFE89361.1"/>
    </source>
</evidence>
<protein>
    <recommendedName>
        <fullName evidence="2">Mannosyl-glycoprotein endo-beta-N-acetylglucosamidase-like domain-containing protein</fullName>
    </recommendedName>
</protein>
<dbReference type="InterPro" id="IPR051056">
    <property type="entry name" value="Glycosyl_Hydrolase_73"/>
</dbReference>
<organism evidence="3 4">
    <name type="scientific">Paenibacillus athensensis</name>
    <dbReference type="NCBI Taxonomy" id="1967502"/>
    <lineage>
        <taxon>Bacteria</taxon>
        <taxon>Bacillati</taxon>
        <taxon>Bacillota</taxon>
        <taxon>Bacilli</taxon>
        <taxon>Bacillales</taxon>
        <taxon>Paenibacillaceae</taxon>
        <taxon>Paenibacillus</taxon>
    </lineage>
</organism>
<dbReference type="Pfam" id="PF01832">
    <property type="entry name" value="Glucosaminidase"/>
    <property type="match status" value="1"/>
</dbReference>